<dbReference type="InterPro" id="IPR050789">
    <property type="entry name" value="Diverse_Enzym_Activities"/>
</dbReference>
<dbReference type="AlphaFoldDB" id="A0A1G8XB59"/>
<feature type="transmembrane region" description="Helical" evidence="1">
    <location>
        <begin position="499"/>
        <end position="520"/>
    </location>
</feature>
<dbReference type="STRING" id="1045773.SAMN05216555_11864"/>
<dbReference type="Gene3D" id="3.40.710.10">
    <property type="entry name" value="DD-peptidase/beta-lactamase superfamily"/>
    <property type="match status" value="1"/>
</dbReference>
<dbReference type="SUPFAM" id="SSF56601">
    <property type="entry name" value="beta-lactamase/transpeptidase-like"/>
    <property type="match status" value="1"/>
</dbReference>
<sequence>MPGMAGAMLNVLRLFAAVQAAGTAVGLGLLAPLPGSPHLGADPAFVAVDNYAAVDNYLQDQLDSLGIPGAAVVIIRDGKQVHQGAFGRADDAGRPMTAQTPVLLASTSKSLTAIAVLQQVEAGRLALDEPVQSYLPWFSLNDSRASRITVRHLLHQASGLSSADGTAWEASDTQAPEALEQGVRDLAGASLEGEPGEAFGYSNANFNILGLLVEAVSGQPFGDYMRDHVFRPLAMDHSHTSRASAEADGLARGYSLWFGSLWLQTGVPAPTTGMPSTTMYASAEDLGHELVALIGGGRYADKRILSPESVEAMLTPAVGVDEAKRYAMGWFTRPLSEAASPTADGSRPPLLLEHQGEWGNTHTYTAVVPSSGLGVALVINANDTSAPSRLKALDSNILRILHGQDPAPTVVQEDWLQRNGWVVAAALLLAELVSFVLALVLLLRTRRAVSPGKRWRIFLLAGSALTLDAFLLWLSFSYAPAHFETHLPVIVRQLPDVGFALVPALALAILLPIPRTLWLLSRMLRGSTAVPDAVR</sequence>
<evidence type="ECO:0000313" key="3">
    <source>
        <dbReference type="EMBL" id="SDJ87852.1"/>
    </source>
</evidence>
<dbReference type="InterPro" id="IPR012338">
    <property type="entry name" value="Beta-lactam/transpept-like"/>
</dbReference>
<keyword evidence="1" id="KW-0472">Membrane</keyword>
<keyword evidence="1" id="KW-0812">Transmembrane</keyword>
<name>A0A1G8XB59_9MICC</name>
<gene>
    <name evidence="3" type="ORF">SAMN05216555_11864</name>
</gene>
<dbReference type="PANTHER" id="PTHR43283">
    <property type="entry name" value="BETA-LACTAMASE-RELATED"/>
    <property type="match status" value="1"/>
</dbReference>
<evidence type="ECO:0000259" key="2">
    <source>
        <dbReference type="Pfam" id="PF00144"/>
    </source>
</evidence>
<evidence type="ECO:0000313" key="4">
    <source>
        <dbReference type="Proteomes" id="UP000182130"/>
    </source>
</evidence>
<dbReference type="PANTHER" id="PTHR43283:SF18">
    <property type="match status" value="1"/>
</dbReference>
<dbReference type="Proteomes" id="UP000182130">
    <property type="component" value="Unassembled WGS sequence"/>
</dbReference>
<feature type="transmembrane region" description="Helical" evidence="1">
    <location>
        <begin position="455"/>
        <end position="479"/>
    </location>
</feature>
<feature type="transmembrane region" description="Helical" evidence="1">
    <location>
        <begin position="421"/>
        <end position="443"/>
    </location>
</feature>
<evidence type="ECO:0000256" key="1">
    <source>
        <dbReference type="SAM" id="Phobius"/>
    </source>
</evidence>
<keyword evidence="4" id="KW-1185">Reference proteome</keyword>
<organism evidence="3 4">
    <name type="scientific">Arthrobacter cupressi</name>
    <dbReference type="NCBI Taxonomy" id="1045773"/>
    <lineage>
        <taxon>Bacteria</taxon>
        <taxon>Bacillati</taxon>
        <taxon>Actinomycetota</taxon>
        <taxon>Actinomycetes</taxon>
        <taxon>Micrococcales</taxon>
        <taxon>Micrococcaceae</taxon>
        <taxon>Arthrobacter</taxon>
    </lineage>
</organism>
<dbReference type="InterPro" id="IPR001466">
    <property type="entry name" value="Beta-lactam-related"/>
</dbReference>
<reference evidence="4" key="1">
    <citation type="submission" date="2016-10" db="EMBL/GenBank/DDBJ databases">
        <authorList>
            <person name="Varghese N."/>
            <person name="Submissions S."/>
        </authorList>
    </citation>
    <scope>NUCLEOTIDE SEQUENCE [LARGE SCALE GENOMIC DNA]</scope>
    <source>
        <strain evidence="4">CGMCC 1.10783</strain>
    </source>
</reference>
<feature type="domain" description="Beta-lactamase-related" evidence="2">
    <location>
        <begin position="54"/>
        <end position="386"/>
    </location>
</feature>
<keyword evidence="1" id="KW-1133">Transmembrane helix</keyword>
<dbReference type="EMBL" id="FNEI01000018">
    <property type="protein sequence ID" value="SDJ87852.1"/>
    <property type="molecule type" value="Genomic_DNA"/>
</dbReference>
<proteinExistence type="predicted"/>
<dbReference type="Pfam" id="PF00144">
    <property type="entry name" value="Beta-lactamase"/>
    <property type="match status" value="1"/>
</dbReference>
<accession>A0A1G8XB59</accession>
<protein>
    <submittedName>
        <fullName evidence="3">CubicO group peptidase, beta-lactamase class C family</fullName>
    </submittedName>
</protein>